<evidence type="ECO:0000313" key="5">
    <source>
        <dbReference type="Proteomes" id="UP000238348"/>
    </source>
</evidence>
<organism evidence="4 5">
    <name type="scientific">Sorangium cellulosum</name>
    <name type="common">Polyangium cellulosum</name>
    <dbReference type="NCBI Taxonomy" id="56"/>
    <lineage>
        <taxon>Bacteria</taxon>
        <taxon>Pseudomonadati</taxon>
        <taxon>Myxococcota</taxon>
        <taxon>Polyangia</taxon>
        <taxon>Polyangiales</taxon>
        <taxon>Polyangiaceae</taxon>
        <taxon>Sorangium</taxon>
    </lineage>
</organism>
<accession>A0A2L0F9F4</accession>
<feature type="region of interest" description="Disordered" evidence="1">
    <location>
        <begin position="284"/>
        <end position="313"/>
    </location>
</feature>
<keyword evidence="2" id="KW-0812">Transmembrane</keyword>
<feature type="transmembrane region" description="Helical" evidence="2">
    <location>
        <begin position="154"/>
        <end position="171"/>
    </location>
</feature>
<feature type="transmembrane region" description="Helical" evidence="2">
    <location>
        <begin position="253"/>
        <end position="277"/>
    </location>
</feature>
<feature type="transmembrane region" description="Helical" evidence="2">
    <location>
        <begin position="225"/>
        <end position="247"/>
    </location>
</feature>
<evidence type="ECO:0000256" key="3">
    <source>
        <dbReference type="SAM" id="SignalP"/>
    </source>
</evidence>
<evidence type="ECO:0000256" key="1">
    <source>
        <dbReference type="SAM" id="MobiDB-lite"/>
    </source>
</evidence>
<name>A0A2L0F9F4_SORCE</name>
<sequence length="313" mass="32345">MTGLCLGIALLAGFASAAGVFFRGDGATAAAVSLRGEHTTYATTGVYRYNAERLVAEGVGWDIVTLFVAVPALLGALPFLARGSLRGRLFAAGLLGYLFYQYLMYALMWAFGPLFLVFVALYSASLVGVVWIASTIPLAELAAGASERFPRRGMATFSLAMAALLVLMWTQRIATGLSGQLQGLLHGQPTLVVQALDLGLIVPLAVFTGVALLQRRPAGYLLSSLFVVKGFTMAVAIAAMLLSAWAVEGALEVVPLAIFTAAAVVALLLGAGIFGAVAEPAMRAGGPTERSRRAASPGPVAPPARHVGAPAPG</sequence>
<feature type="transmembrane region" description="Helical" evidence="2">
    <location>
        <begin position="59"/>
        <end position="77"/>
    </location>
</feature>
<evidence type="ECO:0000313" key="4">
    <source>
        <dbReference type="EMBL" id="AUX48228.1"/>
    </source>
</evidence>
<dbReference type="Proteomes" id="UP000238348">
    <property type="component" value="Chromosome"/>
</dbReference>
<reference evidence="4 5" key="1">
    <citation type="submission" date="2015-09" db="EMBL/GenBank/DDBJ databases">
        <title>Sorangium comparison.</title>
        <authorList>
            <person name="Zaburannyi N."/>
            <person name="Bunk B."/>
            <person name="Overmann J."/>
            <person name="Mueller R."/>
        </authorList>
    </citation>
    <scope>NUCLEOTIDE SEQUENCE [LARGE SCALE GENOMIC DNA]</scope>
    <source>
        <strain evidence="4 5">So ce26</strain>
    </source>
</reference>
<keyword evidence="2" id="KW-1133">Transmembrane helix</keyword>
<proteinExistence type="predicted"/>
<evidence type="ECO:0000256" key="2">
    <source>
        <dbReference type="SAM" id="Phobius"/>
    </source>
</evidence>
<feature type="signal peptide" evidence="3">
    <location>
        <begin position="1"/>
        <end position="17"/>
    </location>
</feature>
<keyword evidence="2" id="KW-0472">Membrane</keyword>
<feature type="chain" id="PRO_5014642783" evidence="3">
    <location>
        <begin position="18"/>
        <end position="313"/>
    </location>
</feature>
<feature type="transmembrane region" description="Helical" evidence="2">
    <location>
        <begin position="114"/>
        <end position="133"/>
    </location>
</feature>
<feature type="transmembrane region" description="Helical" evidence="2">
    <location>
        <begin position="191"/>
        <end position="213"/>
    </location>
</feature>
<dbReference type="AlphaFoldDB" id="A0A2L0F9F4"/>
<gene>
    <name evidence="4" type="ORF">SOCE26_097590</name>
</gene>
<keyword evidence="3" id="KW-0732">Signal</keyword>
<protein>
    <submittedName>
        <fullName evidence="4">Uncharacterized protein</fullName>
    </submittedName>
</protein>
<dbReference type="EMBL" id="CP012673">
    <property type="protein sequence ID" value="AUX48228.1"/>
    <property type="molecule type" value="Genomic_DNA"/>
</dbReference>
<feature type="transmembrane region" description="Helical" evidence="2">
    <location>
        <begin position="89"/>
        <end position="108"/>
    </location>
</feature>